<evidence type="ECO:0000313" key="2">
    <source>
        <dbReference type="Proteomes" id="UP000016064"/>
    </source>
</evidence>
<evidence type="ECO:0000313" key="1">
    <source>
        <dbReference type="EMBL" id="EQM62483.1"/>
    </source>
</evidence>
<organism evidence="1 2">
    <name type="scientific">Chlamydia ibidis 10-1398/6</name>
    <dbReference type="NCBI Taxonomy" id="1046581"/>
    <lineage>
        <taxon>Bacteria</taxon>
        <taxon>Pseudomonadati</taxon>
        <taxon>Chlamydiota</taxon>
        <taxon>Chlamydiia</taxon>
        <taxon>Chlamydiales</taxon>
        <taxon>Chlamydiaceae</taxon>
        <taxon>Chlamydia/Chlamydophila group</taxon>
        <taxon>Chlamydia</taxon>
    </lineage>
</organism>
<dbReference type="EMBL" id="APJW01000003">
    <property type="protein sequence ID" value="EQM62483.1"/>
    <property type="molecule type" value="Genomic_DNA"/>
</dbReference>
<sequence>MQELRRRENIDFFRDRVIILPRKSSELCFGVFEFFDTGCILMKEFTIALSYAVGHRILWPREVFAINMLIFGLGRSREGARAACPET</sequence>
<reference evidence="1 2" key="1">
    <citation type="submission" date="2013-07" db="EMBL/GenBank/DDBJ databases">
        <title>Isolation of a new Chlamydia species from the feral Sacred Ibis (Threskiornis aethiopicus): Chlamydia ibidis.</title>
        <authorList>
            <person name="Vorimore F."/>
            <person name="Hsia R.-C."/>
            <person name="Huot-Creasy H."/>
            <person name="Bastian S."/>
            <person name="Deruyter L."/>
            <person name="Passet A."/>
            <person name="Sachse K."/>
            <person name="Bavoil P."/>
            <person name="Myers G."/>
            <person name="Laroucau K."/>
        </authorList>
    </citation>
    <scope>NUCLEOTIDE SEQUENCE [LARGE SCALE GENOMIC DNA]</scope>
    <source>
        <strain evidence="1 2">10-1398/6</strain>
    </source>
</reference>
<keyword evidence="2" id="KW-1185">Reference proteome</keyword>
<accession>A0ABN0MYX6</accession>
<protein>
    <submittedName>
        <fullName evidence="1">Uncharacterized protein</fullName>
    </submittedName>
</protein>
<comment type="caution">
    <text evidence="1">The sequence shown here is derived from an EMBL/GenBank/DDBJ whole genome shotgun (WGS) entry which is preliminary data.</text>
</comment>
<name>A0ABN0MYX6_9CHLA</name>
<dbReference type="Proteomes" id="UP000016064">
    <property type="component" value="Unassembled WGS sequence"/>
</dbReference>
<proteinExistence type="predicted"/>
<gene>
    <name evidence="1" type="ORF">H359_0916</name>
</gene>